<evidence type="ECO:0000256" key="4">
    <source>
        <dbReference type="ARBA" id="ARBA00044746"/>
    </source>
</evidence>
<dbReference type="Gene3D" id="1.25.10.10">
    <property type="entry name" value="Leucine-rich Repeat Variant"/>
    <property type="match status" value="1"/>
</dbReference>
<evidence type="ECO:0000259" key="7">
    <source>
        <dbReference type="Pfam" id="PF09759"/>
    </source>
</evidence>
<keyword evidence="9" id="KW-1185">Reference proteome</keyword>
<dbReference type="HOGENOM" id="CLU_043683_0_0_1"/>
<evidence type="ECO:0000256" key="2">
    <source>
        <dbReference type="ARBA" id="ARBA00022618"/>
    </source>
</evidence>
<sequence length="539" mass="62246">MSDAAVLIEEDDVIDNIDKVLASCPHNLEIYESVLKKLNPIVVRSSEDEEYRNKLAQSFFLWKQLKTSISGCRVEKILKLADENHLHWYLRTLRGVIVLMRNLSVSNQEIPLELGLQNVVIKLFTIIASFHFTYENMETSLYVASVSFLHNISKTNIGYEKIDMDSLMIFLQYPTEHPDKNQELLTPFLLYFVNLASNDDFLYSFFRQEARDKILYSFLLQEIISDYTNIQNYTRSKKSLNIGDTPEELDFMDFVLLKLFITLSSNESFGFYLEKLDENPEKTEECIDFLEVLQLVITSKEKWNKPQLIGIMSWCYKIFDHASKDLKEYFKKGKDDEMIAAVMHKKLLFTLGIIAGLSEYEDVLQFLLSYGGLETLVCMLRVLQDNLLRINFVKDGSGNTQSIKTTDSLGSKVEDMSKVQHRVDFETHTISATNFPEVKLLVIEILTHLTYRKKEVQDRIRELHGLELVLSNCVIDDNDPFIKERSIICVKFLLENNAANQDFVAKLEAKRAANEDVLEEAGYEVKIDGSGQIKLQEKT</sequence>
<dbReference type="InterPro" id="IPR011989">
    <property type="entry name" value="ARM-like"/>
</dbReference>
<dbReference type="Pfam" id="PF09759">
    <property type="entry name" value="Atx10homo_assoc"/>
    <property type="match status" value="1"/>
</dbReference>
<dbReference type="InterPro" id="IPR016024">
    <property type="entry name" value="ARM-type_fold"/>
</dbReference>
<protein>
    <recommendedName>
        <fullName evidence="5">Ataxin-10 homolog</fullName>
    </recommendedName>
    <alternativeName>
        <fullName evidence="6">Copper transport protein 86</fullName>
    </alternativeName>
</protein>
<comment type="similarity">
    <text evidence="1">Belongs to the ataxin-10 family.</text>
</comment>
<evidence type="ECO:0000256" key="6">
    <source>
        <dbReference type="ARBA" id="ARBA00044805"/>
    </source>
</evidence>
<dbReference type="eggNOG" id="KOG2676">
    <property type="taxonomic scope" value="Eukaryota"/>
</dbReference>
<dbReference type="InterPro" id="IPR019156">
    <property type="entry name" value="Ataxin-10_domain"/>
</dbReference>
<dbReference type="GO" id="GO:0051301">
    <property type="term" value="P:cell division"/>
    <property type="evidence" value="ECO:0007669"/>
    <property type="project" value="UniProtKB-KW"/>
</dbReference>
<reference evidence="8 9" key="1">
    <citation type="journal article" date="2011" name="Proc. Natl. Acad. Sci. U.S.A.">
        <title>Evolutionary erosion of yeast sex chromosomes by mating-type switching accidents.</title>
        <authorList>
            <person name="Gordon J.L."/>
            <person name="Armisen D."/>
            <person name="Proux-Wera E."/>
            <person name="Oheigeartaigh S.S."/>
            <person name="Byrne K.P."/>
            <person name="Wolfe K.H."/>
        </authorList>
    </citation>
    <scope>NUCLEOTIDE SEQUENCE [LARGE SCALE GENOMIC DNA]</scope>
    <source>
        <strain evidence="9">ATCC MYA-139 / BCRC 22969 / CBS 8797 / CCRC 22969 / KCTC 17520 / NBRC 10181 / NCYC 3082</strain>
    </source>
</reference>
<comment type="function">
    <text evidence="4">May play a role in the regulation of cytokinesis.</text>
</comment>
<evidence type="ECO:0000256" key="5">
    <source>
        <dbReference type="ARBA" id="ARBA00044801"/>
    </source>
</evidence>
<dbReference type="PANTHER" id="PTHR13255:SF0">
    <property type="entry name" value="ATAXIN-10"/>
    <property type="match status" value="1"/>
</dbReference>
<evidence type="ECO:0000313" key="8">
    <source>
        <dbReference type="EMBL" id="CCK72040.1"/>
    </source>
</evidence>
<feature type="domain" description="Ataxin-10" evidence="7">
    <location>
        <begin position="438"/>
        <end position="536"/>
    </location>
</feature>
<dbReference type="OrthoDB" id="379794at2759"/>
<reference evidence="9" key="2">
    <citation type="submission" date="2012-08" db="EMBL/GenBank/DDBJ databases">
        <title>Genome sequence of Kazachstania naganishii.</title>
        <authorList>
            <person name="Gordon J.L."/>
            <person name="Armisen D."/>
            <person name="Proux-Wera E."/>
            <person name="OhEigeartaigh S.S."/>
            <person name="Byrne K.P."/>
            <person name="Wolfe K.H."/>
        </authorList>
    </citation>
    <scope>NUCLEOTIDE SEQUENCE [LARGE SCALE GENOMIC DNA]</scope>
    <source>
        <strain evidence="9">ATCC MYA-139 / BCRC 22969 / CBS 8797 / CCRC 22969 / KCTC 17520 / NBRC 10181 / NCYC 3082</strain>
    </source>
</reference>
<dbReference type="GeneID" id="34527783"/>
<evidence type="ECO:0000256" key="1">
    <source>
        <dbReference type="ARBA" id="ARBA00008384"/>
    </source>
</evidence>
<organism evidence="8 9">
    <name type="scientific">Huiozyma naganishii (strain ATCC MYA-139 / BCRC 22969 / CBS 8797 / KCTC 17520 / NBRC 10181 / NCYC 3082 / Yp74L-3)</name>
    <name type="common">Yeast</name>
    <name type="synonym">Kazachstania naganishii</name>
    <dbReference type="NCBI Taxonomy" id="1071383"/>
    <lineage>
        <taxon>Eukaryota</taxon>
        <taxon>Fungi</taxon>
        <taxon>Dikarya</taxon>
        <taxon>Ascomycota</taxon>
        <taxon>Saccharomycotina</taxon>
        <taxon>Saccharomycetes</taxon>
        <taxon>Saccharomycetales</taxon>
        <taxon>Saccharomycetaceae</taxon>
        <taxon>Huiozyma</taxon>
    </lineage>
</organism>
<dbReference type="AlphaFoldDB" id="J7RAZ5"/>
<dbReference type="EMBL" id="HE978322">
    <property type="protein sequence ID" value="CCK72040.1"/>
    <property type="molecule type" value="Genomic_DNA"/>
</dbReference>
<dbReference type="KEGG" id="kng:KNAG_0I02550"/>
<dbReference type="SUPFAM" id="SSF48371">
    <property type="entry name" value="ARM repeat"/>
    <property type="match status" value="1"/>
</dbReference>
<dbReference type="Proteomes" id="UP000006310">
    <property type="component" value="Chromosome 9"/>
</dbReference>
<keyword evidence="2" id="KW-0132">Cell division</keyword>
<gene>
    <name evidence="8" type="primary">KNAG0I02550</name>
    <name evidence="8" type="ordered locus">KNAG_0I02550</name>
</gene>
<dbReference type="RefSeq" id="XP_022466285.1">
    <property type="nucleotide sequence ID" value="XM_022609939.1"/>
</dbReference>
<evidence type="ECO:0000256" key="3">
    <source>
        <dbReference type="ARBA" id="ARBA00023306"/>
    </source>
</evidence>
<dbReference type="InterPro" id="IPR051374">
    <property type="entry name" value="Ataxin-10/CTR86_families"/>
</dbReference>
<name>J7RAZ5_HUIN7</name>
<keyword evidence="3" id="KW-0131">Cell cycle</keyword>
<accession>J7RAZ5</accession>
<proteinExistence type="inferred from homology"/>
<dbReference type="OMA" id="IKERSIM"/>
<dbReference type="GO" id="GO:0005829">
    <property type="term" value="C:cytosol"/>
    <property type="evidence" value="ECO:0007669"/>
    <property type="project" value="TreeGrafter"/>
</dbReference>
<evidence type="ECO:0000313" key="9">
    <source>
        <dbReference type="Proteomes" id="UP000006310"/>
    </source>
</evidence>
<dbReference type="PANTHER" id="PTHR13255">
    <property type="entry name" value="ATAXIN-10"/>
    <property type="match status" value="1"/>
</dbReference>